<dbReference type="Pfam" id="PF08818">
    <property type="entry name" value="DUF1801"/>
    <property type="match status" value="1"/>
</dbReference>
<evidence type="ECO:0000259" key="1">
    <source>
        <dbReference type="Pfam" id="PF08818"/>
    </source>
</evidence>
<feature type="domain" description="YdhG-like" evidence="1">
    <location>
        <begin position="4"/>
        <end position="99"/>
    </location>
</feature>
<sequence>MMNEIFEQVKALILTVEPNAAFFEKYGGIIVESAPGHAKSQFCGVFAYTNHVSLEFTHGAELDDPDGILEGRGKHRRHIKIARLSDITQKRCEDFLRQARGLQGDFL</sequence>
<dbReference type="SUPFAM" id="SSF159888">
    <property type="entry name" value="YdhG-like"/>
    <property type="match status" value="1"/>
</dbReference>
<keyword evidence="3" id="KW-1185">Reference proteome</keyword>
<evidence type="ECO:0000313" key="2">
    <source>
        <dbReference type="EMBL" id="MEN9062723.1"/>
    </source>
</evidence>
<dbReference type="RefSeq" id="WP_347167661.1">
    <property type="nucleotide sequence ID" value="NZ_JBDNCH010000002.1"/>
</dbReference>
<dbReference type="EMBL" id="JBDNCH010000002">
    <property type="protein sequence ID" value="MEN9062723.1"/>
    <property type="molecule type" value="Genomic_DNA"/>
</dbReference>
<proteinExistence type="predicted"/>
<evidence type="ECO:0000313" key="3">
    <source>
        <dbReference type="Proteomes" id="UP001428774"/>
    </source>
</evidence>
<comment type="caution">
    <text evidence="2">The sequence shown here is derived from an EMBL/GenBank/DDBJ whole genome shotgun (WGS) entry which is preliminary data.</text>
</comment>
<dbReference type="AlphaFoldDB" id="A0AAW9SUX8"/>
<protein>
    <submittedName>
        <fullName evidence="2">DUF1801 domain-containing protein</fullName>
    </submittedName>
</protein>
<accession>A0AAW9SUX8</accession>
<organism evidence="2 3">
    <name type="scientific">Ponticoccus litoralis</name>
    <dbReference type="NCBI Taxonomy" id="422297"/>
    <lineage>
        <taxon>Bacteria</taxon>
        <taxon>Pseudomonadati</taxon>
        <taxon>Pseudomonadota</taxon>
        <taxon>Alphaproteobacteria</taxon>
        <taxon>Rhodobacterales</taxon>
        <taxon>Roseobacteraceae</taxon>
        <taxon>Ponticoccus</taxon>
    </lineage>
</organism>
<dbReference type="InterPro" id="IPR014922">
    <property type="entry name" value="YdhG-like"/>
</dbReference>
<dbReference type="Proteomes" id="UP001428774">
    <property type="component" value="Unassembled WGS sequence"/>
</dbReference>
<name>A0AAW9SUX8_9RHOB</name>
<reference evidence="2 3" key="1">
    <citation type="submission" date="2024-05" db="EMBL/GenBank/DDBJ databases">
        <title>Genome sequence of Ponticoccus litoralis KCCM 90028.</title>
        <authorList>
            <person name="Kim J.M."/>
            <person name="Lee J.K."/>
            <person name="Choi B.J."/>
            <person name="Bayburt H."/>
            <person name="Baek J.H."/>
            <person name="Jeon C.O."/>
        </authorList>
    </citation>
    <scope>NUCLEOTIDE SEQUENCE [LARGE SCALE GENOMIC DNA]</scope>
    <source>
        <strain evidence="2 3">KCCM 90028</strain>
    </source>
</reference>
<gene>
    <name evidence="2" type="ORF">ABFB10_18775</name>
</gene>